<reference evidence="2 3" key="1">
    <citation type="journal article" date="2017" name="Genome Biol.">
        <title>New reference genome sequences of hot pepper reveal the massive evolution of plant disease-resistance genes by retroduplication.</title>
        <authorList>
            <person name="Kim S."/>
            <person name="Park J."/>
            <person name="Yeom S.I."/>
            <person name="Kim Y.M."/>
            <person name="Seo E."/>
            <person name="Kim K.T."/>
            <person name="Kim M.S."/>
            <person name="Lee J.M."/>
            <person name="Cheong K."/>
            <person name="Shin H.S."/>
            <person name="Kim S.B."/>
            <person name="Han K."/>
            <person name="Lee J."/>
            <person name="Park M."/>
            <person name="Lee H.A."/>
            <person name="Lee H.Y."/>
            <person name="Lee Y."/>
            <person name="Oh S."/>
            <person name="Lee J.H."/>
            <person name="Choi E."/>
            <person name="Choi E."/>
            <person name="Lee S.E."/>
            <person name="Jeon J."/>
            <person name="Kim H."/>
            <person name="Choi G."/>
            <person name="Song H."/>
            <person name="Lee J."/>
            <person name="Lee S.C."/>
            <person name="Kwon J.K."/>
            <person name="Lee H.Y."/>
            <person name="Koo N."/>
            <person name="Hong Y."/>
            <person name="Kim R.W."/>
            <person name="Kang W.H."/>
            <person name="Huh J.H."/>
            <person name="Kang B.C."/>
            <person name="Yang T.J."/>
            <person name="Lee Y.H."/>
            <person name="Bennetzen J.L."/>
            <person name="Choi D."/>
        </authorList>
    </citation>
    <scope>NUCLEOTIDE SEQUENCE [LARGE SCALE GENOMIC DNA]</scope>
    <source>
        <strain evidence="3">cv. PBC81</strain>
    </source>
</reference>
<protein>
    <recommendedName>
        <fullName evidence="1">F-box domain-containing protein</fullName>
    </recommendedName>
</protein>
<name>A0A2G2VIJ1_CAPBA</name>
<dbReference type="STRING" id="33114.A0A2G2VIJ1"/>
<evidence type="ECO:0000259" key="1">
    <source>
        <dbReference type="Pfam" id="PF00646"/>
    </source>
</evidence>
<organism evidence="2 3">
    <name type="scientific">Capsicum baccatum</name>
    <name type="common">Peruvian pepper</name>
    <dbReference type="NCBI Taxonomy" id="33114"/>
    <lineage>
        <taxon>Eukaryota</taxon>
        <taxon>Viridiplantae</taxon>
        <taxon>Streptophyta</taxon>
        <taxon>Embryophyta</taxon>
        <taxon>Tracheophyta</taxon>
        <taxon>Spermatophyta</taxon>
        <taxon>Magnoliopsida</taxon>
        <taxon>eudicotyledons</taxon>
        <taxon>Gunneridae</taxon>
        <taxon>Pentapetalae</taxon>
        <taxon>asterids</taxon>
        <taxon>lamiids</taxon>
        <taxon>Solanales</taxon>
        <taxon>Solanaceae</taxon>
        <taxon>Solanoideae</taxon>
        <taxon>Capsiceae</taxon>
        <taxon>Capsicum</taxon>
    </lineage>
</organism>
<dbReference type="EMBL" id="MLFT02000012">
    <property type="protein sequence ID" value="PHT32782.1"/>
    <property type="molecule type" value="Genomic_DNA"/>
</dbReference>
<dbReference type="PANTHER" id="PTHR32278">
    <property type="entry name" value="F-BOX DOMAIN-CONTAINING PROTEIN"/>
    <property type="match status" value="1"/>
</dbReference>
<feature type="domain" description="F-box" evidence="1">
    <location>
        <begin position="7"/>
        <end position="45"/>
    </location>
</feature>
<dbReference type="InterPro" id="IPR036047">
    <property type="entry name" value="F-box-like_dom_sf"/>
</dbReference>
<evidence type="ECO:0000313" key="3">
    <source>
        <dbReference type="Proteomes" id="UP000224567"/>
    </source>
</evidence>
<evidence type="ECO:0000313" key="2">
    <source>
        <dbReference type="EMBL" id="PHT32782.1"/>
    </source>
</evidence>
<dbReference type="SUPFAM" id="SSF81383">
    <property type="entry name" value="F-box domain"/>
    <property type="match status" value="1"/>
</dbReference>
<dbReference type="CDD" id="cd22162">
    <property type="entry name" value="F-box_AtSKIP3-like"/>
    <property type="match status" value="1"/>
</dbReference>
<sequence>MDSFRLMPEGCISKILSLTSPKDAGRSSAVSQTFMSAAESDVVWESFLPSDYKDIVSRSDSPMDFPSKKQLYFSLFNSPILLDGGKLSFSLDKKTGKKCYMVSARELVISWGNTPHYWVWSSRPDSRFSEVADLRFVYWHDMRGKIDTRLLSKRTKYVVYLVFKVAGGSYGLENANAFVRFIDCESNDEAKERASVVNISVKPGDNRHKRRVDGWLEIEMGNFFNDAGEDGDAEARLMETRRIFTKGGLIVQGMEFRPE</sequence>
<gene>
    <name evidence="2" type="ORF">CQW23_29119</name>
</gene>
<dbReference type="AlphaFoldDB" id="A0A2G2VIJ1"/>
<dbReference type="PANTHER" id="PTHR32278:SF129">
    <property type="entry name" value="F-BOX PROTEIN PP2-B10-LIKE"/>
    <property type="match status" value="1"/>
</dbReference>
<comment type="caution">
    <text evidence="2">The sequence shown here is derived from an EMBL/GenBank/DDBJ whole genome shotgun (WGS) entry which is preliminary data.</text>
</comment>
<dbReference type="InterPro" id="IPR025886">
    <property type="entry name" value="PP2-like"/>
</dbReference>
<accession>A0A2G2VIJ1</accession>
<dbReference type="Pfam" id="PF14299">
    <property type="entry name" value="PP2"/>
    <property type="match status" value="1"/>
</dbReference>
<keyword evidence="3" id="KW-1185">Reference proteome</keyword>
<reference evidence="3" key="2">
    <citation type="journal article" date="2017" name="J. Anim. Genet.">
        <title>Multiple reference genome sequences of hot pepper reveal the massive evolution of plant disease resistance genes by retroduplication.</title>
        <authorList>
            <person name="Kim S."/>
            <person name="Park J."/>
            <person name="Yeom S.-I."/>
            <person name="Kim Y.-M."/>
            <person name="Seo E."/>
            <person name="Kim K.-T."/>
            <person name="Kim M.-S."/>
            <person name="Lee J.M."/>
            <person name="Cheong K."/>
            <person name="Shin H.-S."/>
            <person name="Kim S.-B."/>
            <person name="Han K."/>
            <person name="Lee J."/>
            <person name="Park M."/>
            <person name="Lee H.-A."/>
            <person name="Lee H.-Y."/>
            <person name="Lee Y."/>
            <person name="Oh S."/>
            <person name="Lee J.H."/>
            <person name="Choi E."/>
            <person name="Choi E."/>
            <person name="Lee S.E."/>
            <person name="Jeon J."/>
            <person name="Kim H."/>
            <person name="Choi G."/>
            <person name="Song H."/>
            <person name="Lee J."/>
            <person name="Lee S.-C."/>
            <person name="Kwon J.-K."/>
            <person name="Lee H.-Y."/>
            <person name="Koo N."/>
            <person name="Hong Y."/>
            <person name="Kim R.W."/>
            <person name="Kang W.-H."/>
            <person name="Huh J.H."/>
            <person name="Kang B.-C."/>
            <person name="Yang T.-J."/>
            <person name="Lee Y.-H."/>
            <person name="Bennetzen J.L."/>
            <person name="Choi D."/>
        </authorList>
    </citation>
    <scope>NUCLEOTIDE SEQUENCE [LARGE SCALE GENOMIC DNA]</scope>
    <source>
        <strain evidence="3">cv. PBC81</strain>
    </source>
</reference>
<dbReference type="Proteomes" id="UP000224567">
    <property type="component" value="Unassembled WGS sequence"/>
</dbReference>
<dbReference type="InterPro" id="IPR001810">
    <property type="entry name" value="F-box_dom"/>
</dbReference>
<proteinExistence type="predicted"/>
<dbReference type="OrthoDB" id="1918565at2759"/>
<dbReference type="Pfam" id="PF00646">
    <property type="entry name" value="F-box"/>
    <property type="match status" value="1"/>
</dbReference>